<comment type="caution">
    <text evidence="1">The sequence shown here is derived from an EMBL/GenBank/DDBJ whole genome shotgun (WGS) entry which is preliminary data.</text>
</comment>
<dbReference type="AlphaFoldDB" id="A0A0V1MV77"/>
<gene>
    <name evidence="1" type="ORF">T10_3738</name>
</gene>
<keyword evidence="2" id="KW-1185">Reference proteome</keyword>
<proteinExistence type="predicted"/>
<name>A0A0V1MV77_9BILA</name>
<dbReference type="Proteomes" id="UP000054843">
    <property type="component" value="Unassembled WGS sequence"/>
</dbReference>
<protein>
    <submittedName>
        <fullName evidence="1">Uncharacterized protein</fullName>
    </submittedName>
</protein>
<sequence>MPLASTVWPRNMERRHGQNALVFVHLDAMLFEALQHFLQESEQDVIDVDEAVLYASGNGVDEPLKTLGRVAQAERHLDEFEKTEGCCDRGLRYVLGPHRNMVVGVISSYRAGCGRNRLGVAVGTGPALCSGSGRGSRRTVATVRGDAQQLLDGRIMPRRNRSLKCSLATCNLCGGNRWGLQWTGCPVVCIACETMLGSNCFTVACAAS</sequence>
<accession>A0A0V1MV77</accession>
<evidence type="ECO:0000313" key="2">
    <source>
        <dbReference type="Proteomes" id="UP000054843"/>
    </source>
</evidence>
<reference evidence="1 2" key="1">
    <citation type="submission" date="2015-01" db="EMBL/GenBank/DDBJ databases">
        <title>Evolution of Trichinella species and genotypes.</title>
        <authorList>
            <person name="Korhonen P.K."/>
            <person name="Edoardo P."/>
            <person name="Giuseppe L.R."/>
            <person name="Gasser R.B."/>
        </authorList>
    </citation>
    <scope>NUCLEOTIDE SEQUENCE [LARGE SCALE GENOMIC DNA]</scope>
    <source>
        <strain evidence="1">ISS1980</strain>
    </source>
</reference>
<evidence type="ECO:0000313" key="1">
    <source>
        <dbReference type="EMBL" id="KRZ75675.1"/>
    </source>
</evidence>
<dbReference type="OrthoDB" id="5912022at2759"/>
<dbReference type="EMBL" id="JYDO01000036">
    <property type="protein sequence ID" value="KRZ75675.1"/>
    <property type="molecule type" value="Genomic_DNA"/>
</dbReference>
<organism evidence="1 2">
    <name type="scientific">Trichinella papuae</name>
    <dbReference type="NCBI Taxonomy" id="268474"/>
    <lineage>
        <taxon>Eukaryota</taxon>
        <taxon>Metazoa</taxon>
        <taxon>Ecdysozoa</taxon>
        <taxon>Nematoda</taxon>
        <taxon>Enoplea</taxon>
        <taxon>Dorylaimia</taxon>
        <taxon>Trichinellida</taxon>
        <taxon>Trichinellidae</taxon>
        <taxon>Trichinella</taxon>
    </lineage>
</organism>